<dbReference type="OrthoDB" id="5197601at2"/>
<protein>
    <submittedName>
        <fullName evidence="4">Ureidoglycolate lyase</fullName>
        <ecNumber evidence="4">4.3.2.3</ecNumber>
    </submittedName>
</protein>
<dbReference type="InterPro" id="IPR011234">
    <property type="entry name" value="Fumarylacetoacetase-like_C"/>
</dbReference>
<evidence type="ECO:0000256" key="1">
    <source>
        <dbReference type="ARBA" id="ARBA00010211"/>
    </source>
</evidence>
<organism evidence="4 5">
    <name type="scientific">Antarctobacter heliothermus</name>
    <dbReference type="NCBI Taxonomy" id="74033"/>
    <lineage>
        <taxon>Bacteria</taxon>
        <taxon>Pseudomonadati</taxon>
        <taxon>Pseudomonadota</taxon>
        <taxon>Alphaproteobacteria</taxon>
        <taxon>Rhodobacterales</taxon>
        <taxon>Roseobacteraceae</taxon>
        <taxon>Antarctobacter</taxon>
    </lineage>
</organism>
<dbReference type="RefSeq" id="WP_094035186.1">
    <property type="nucleotide sequence ID" value="NZ_CP022540.1"/>
</dbReference>
<dbReference type="GO" id="GO:0050385">
    <property type="term" value="F:ureidoglycolate lyase activity"/>
    <property type="evidence" value="ECO:0007669"/>
    <property type="project" value="UniProtKB-EC"/>
</dbReference>
<keyword evidence="5" id="KW-1185">Reference proteome</keyword>
<dbReference type="SUPFAM" id="SSF56529">
    <property type="entry name" value="FAH"/>
    <property type="match status" value="1"/>
</dbReference>
<dbReference type="Pfam" id="PF01557">
    <property type="entry name" value="FAA_hydrolase"/>
    <property type="match status" value="1"/>
</dbReference>
<dbReference type="GO" id="GO:0046872">
    <property type="term" value="F:metal ion binding"/>
    <property type="evidence" value="ECO:0007669"/>
    <property type="project" value="UniProtKB-KW"/>
</dbReference>
<sequence length="306" mass="31797">MRFVTFNEGGRTRAGVLTGQADDDSAEQGEVLDLAHHTLKDCLGGVAPDLLEMVSAGLDPIARRLAALGQPSASACLPLQTVQLLAPLPNPPRIVGAAHNYTCALKERGVPAPKAPVLFEKSALTVIGPGATVILPEGAGGITYEAELAVVIGRRAKEITPQEAMEFVAGYTLFNDISASEIIRADGSFDRGKNFPTFGPMGPWLATPDEVNPSGGHRVTLEVDGVYRQDGTTADLLFGVAELISRLSHASALEPGTVIATGTPAGVAPVQTPPTWLEPGTVMTVAIEGLGQLVNPVENGRSVNVG</sequence>
<evidence type="ECO:0000313" key="5">
    <source>
        <dbReference type="Proteomes" id="UP000203589"/>
    </source>
</evidence>
<gene>
    <name evidence="4" type="ORF">ANTHELSMS3_02588</name>
</gene>
<evidence type="ECO:0000259" key="3">
    <source>
        <dbReference type="Pfam" id="PF01557"/>
    </source>
</evidence>
<proteinExistence type="inferred from homology"/>
<evidence type="ECO:0000313" key="4">
    <source>
        <dbReference type="EMBL" id="ASP21250.1"/>
    </source>
</evidence>
<dbReference type="KEGG" id="aht:ANTHELSMS3_02588"/>
<accession>A0A222E544</accession>
<dbReference type="EC" id="4.3.2.3" evidence="4"/>
<dbReference type="InterPro" id="IPR051121">
    <property type="entry name" value="FAH"/>
</dbReference>
<feature type="domain" description="Fumarylacetoacetase-like C-terminal" evidence="3">
    <location>
        <begin position="94"/>
        <end position="297"/>
    </location>
</feature>
<dbReference type="Proteomes" id="UP000203589">
    <property type="component" value="Chromosome"/>
</dbReference>
<dbReference type="EMBL" id="CP022540">
    <property type="protein sequence ID" value="ASP21250.1"/>
    <property type="molecule type" value="Genomic_DNA"/>
</dbReference>
<evidence type="ECO:0000256" key="2">
    <source>
        <dbReference type="ARBA" id="ARBA00022723"/>
    </source>
</evidence>
<reference evidence="4 5" key="1">
    <citation type="submission" date="2017-07" db="EMBL/GenBank/DDBJ databases">
        <title>Genome Sequence of Antarctobacter heliothermus Strain SMS3 Isolated from a culture of the Diatom Skeletonema marinoi.</title>
        <authorList>
            <person name="Topel M."/>
            <person name="Pinder M.I.M."/>
            <person name="Johansson O.N."/>
            <person name="Kourtchenko O."/>
            <person name="Godhe A."/>
            <person name="Clarke A.K."/>
        </authorList>
    </citation>
    <scope>NUCLEOTIDE SEQUENCE [LARGE SCALE GENOMIC DNA]</scope>
    <source>
        <strain evidence="4 5">SMS3</strain>
    </source>
</reference>
<dbReference type="InterPro" id="IPR036663">
    <property type="entry name" value="Fumarylacetoacetase_C_sf"/>
</dbReference>
<dbReference type="AlphaFoldDB" id="A0A222E544"/>
<dbReference type="Gene3D" id="3.90.850.10">
    <property type="entry name" value="Fumarylacetoacetase-like, C-terminal domain"/>
    <property type="match status" value="1"/>
</dbReference>
<comment type="similarity">
    <text evidence="1">Belongs to the FAH family.</text>
</comment>
<dbReference type="PANTHER" id="PTHR42796:SF4">
    <property type="entry name" value="FUMARYLACETOACETATE HYDROLASE DOMAIN-CONTAINING PROTEIN 2A"/>
    <property type="match status" value="1"/>
</dbReference>
<keyword evidence="4" id="KW-0456">Lyase</keyword>
<dbReference type="PANTHER" id="PTHR42796">
    <property type="entry name" value="FUMARYLACETOACETATE HYDROLASE DOMAIN-CONTAINING PROTEIN 2A-RELATED"/>
    <property type="match status" value="1"/>
</dbReference>
<dbReference type="GO" id="GO:0044281">
    <property type="term" value="P:small molecule metabolic process"/>
    <property type="evidence" value="ECO:0007669"/>
    <property type="project" value="UniProtKB-ARBA"/>
</dbReference>
<keyword evidence="2" id="KW-0479">Metal-binding</keyword>
<name>A0A222E544_9RHOB</name>